<dbReference type="Proteomes" id="UP001342314">
    <property type="component" value="Unassembled WGS sequence"/>
</dbReference>
<name>A0AAV5GKQ2_9BASI</name>
<keyword evidence="1" id="KW-0175">Coiled coil</keyword>
<gene>
    <name evidence="3" type="ORF">Rhopal_003807-T1</name>
</gene>
<feature type="compositionally biased region" description="Polar residues" evidence="2">
    <location>
        <begin position="407"/>
        <end position="417"/>
    </location>
</feature>
<dbReference type="EMBL" id="BQKY01000007">
    <property type="protein sequence ID" value="GJN90793.1"/>
    <property type="molecule type" value="Genomic_DNA"/>
</dbReference>
<evidence type="ECO:0000313" key="3">
    <source>
        <dbReference type="EMBL" id="GJN90793.1"/>
    </source>
</evidence>
<reference evidence="3 4" key="1">
    <citation type="submission" date="2021-12" db="EMBL/GenBank/DDBJ databases">
        <title>High titer production of polyol ester of fatty acids by Rhodotorula paludigena BS15 towards product separation-free biomass refinery.</title>
        <authorList>
            <person name="Mano J."/>
            <person name="Ono H."/>
            <person name="Tanaka T."/>
            <person name="Naito K."/>
            <person name="Sushida H."/>
            <person name="Ike M."/>
            <person name="Tokuyasu K."/>
            <person name="Kitaoka M."/>
        </authorList>
    </citation>
    <scope>NUCLEOTIDE SEQUENCE [LARGE SCALE GENOMIC DNA]</scope>
    <source>
        <strain evidence="3 4">BS15</strain>
    </source>
</reference>
<sequence>MAPSIRSFRGANHPPSSYKDPQLSPTLSAASTRASQLDFGEVGGPRVVVTRADLRESVAAYEQLLACAKAYRNALHALSGSATALAGALGECARVKGAGESGEGLLAASGLHYMVANSGQVLSDTLYRSFEVPLMTAYDSYVADIAARHAEYEALLKEKTAKIRETEAENMRRGKKKSRDLNQFRAALNKLQEQVAEVEVCKRTYYSEVLENETDVWSLIGGKVSLLVRSTMDLADRLASKATSDPVIESMLNEHPDPFDSYRLDRDEVRDVFTVLPPMNLGAGPSSAPLSKTGSMIDAGKEAARPEEYDASAVLTPKQLSKAPVSVSDVLGLNRQDDDDALTPRRHEQVPRATTDAQDDEALNGASSRSSRRPSHEVPHVEPAPSSSTASSPNVAPADSPALVDSLANSIASSVDPDTSLDAPSLTAERAPFSTGPSPSASPAPHASSMRSSPRKSNARRRLSRVSEAQDPADPMAGDWGAPVYGRALSPGMNGGSAYDSAEDEPQTGWQGA</sequence>
<dbReference type="GO" id="GO:0000329">
    <property type="term" value="C:fungal-type vacuole membrane"/>
    <property type="evidence" value="ECO:0007669"/>
    <property type="project" value="InterPro"/>
</dbReference>
<feature type="region of interest" description="Disordered" evidence="2">
    <location>
        <begin position="323"/>
        <end position="513"/>
    </location>
</feature>
<keyword evidence="4" id="KW-1185">Reference proteome</keyword>
<dbReference type="GO" id="GO:0005543">
    <property type="term" value="F:phospholipid binding"/>
    <property type="evidence" value="ECO:0007669"/>
    <property type="project" value="InterPro"/>
</dbReference>
<comment type="caution">
    <text evidence="3">The sequence shown here is derived from an EMBL/GenBank/DDBJ whole genome shotgun (WGS) entry which is preliminary data.</text>
</comment>
<dbReference type="InterPro" id="IPR037470">
    <property type="entry name" value="IVY1"/>
</dbReference>
<dbReference type="InterPro" id="IPR027267">
    <property type="entry name" value="AH/BAR_dom_sf"/>
</dbReference>
<dbReference type="PANTHER" id="PTHR38407:SF1">
    <property type="entry name" value="PROTEIN IVY1"/>
    <property type="match status" value="1"/>
</dbReference>
<evidence type="ECO:0000313" key="4">
    <source>
        <dbReference type="Proteomes" id="UP001342314"/>
    </source>
</evidence>
<organism evidence="3 4">
    <name type="scientific">Rhodotorula paludigena</name>
    <dbReference type="NCBI Taxonomy" id="86838"/>
    <lineage>
        <taxon>Eukaryota</taxon>
        <taxon>Fungi</taxon>
        <taxon>Dikarya</taxon>
        <taxon>Basidiomycota</taxon>
        <taxon>Pucciniomycotina</taxon>
        <taxon>Microbotryomycetes</taxon>
        <taxon>Sporidiobolales</taxon>
        <taxon>Sporidiobolaceae</taxon>
        <taxon>Rhodotorula</taxon>
    </lineage>
</organism>
<feature type="region of interest" description="Disordered" evidence="2">
    <location>
        <begin position="1"/>
        <end position="27"/>
    </location>
</feature>
<feature type="compositionally biased region" description="Low complexity" evidence="2">
    <location>
        <begin position="383"/>
        <end position="398"/>
    </location>
</feature>
<accession>A0AAV5GKQ2</accession>
<dbReference type="SUPFAM" id="SSF103657">
    <property type="entry name" value="BAR/IMD domain-like"/>
    <property type="match status" value="1"/>
</dbReference>
<evidence type="ECO:0000256" key="1">
    <source>
        <dbReference type="SAM" id="Coils"/>
    </source>
</evidence>
<dbReference type="Gene3D" id="1.20.1270.60">
    <property type="entry name" value="Arfaptin homology (AH) domain/BAR domain"/>
    <property type="match status" value="1"/>
</dbReference>
<feature type="compositionally biased region" description="Low complexity" evidence="2">
    <location>
        <begin position="431"/>
        <end position="452"/>
    </location>
</feature>
<protein>
    <recommendedName>
        <fullName evidence="5">IMD domain-containing protein</fullName>
    </recommendedName>
</protein>
<proteinExistence type="predicted"/>
<evidence type="ECO:0008006" key="5">
    <source>
        <dbReference type="Google" id="ProtNLM"/>
    </source>
</evidence>
<dbReference type="GO" id="GO:0042144">
    <property type="term" value="P:vacuole fusion, non-autophagic"/>
    <property type="evidence" value="ECO:0007669"/>
    <property type="project" value="InterPro"/>
</dbReference>
<feature type="coiled-coil region" evidence="1">
    <location>
        <begin position="149"/>
        <end position="201"/>
    </location>
</feature>
<dbReference type="AlphaFoldDB" id="A0AAV5GKQ2"/>
<feature type="compositionally biased region" description="Basic residues" evidence="2">
    <location>
        <begin position="453"/>
        <end position="464"/>
    </location>
</feature>
<evidence type="ECO:0000256" key="2">
    <source>
        <dbReference type="SAM" id="MobiDB-lite"/>
    </source>
</evidence>
<dbReference type="PANTHER" id="PTHR38407">
    <property type="entry name" value="PROTEIN IVY1"/>
    <property type="match status" value="1"/>
</dbReference>